<keyword evidence="1" id="KW-0378">Hydrolase</keyword>
<dbReference type="PANTHER" id="PTHR47572:SF4">
    <property type="entry name" value="LACTONASE DRP35"/>
    <property type="match status" value="1"/>
</dbReference>
<evidence type="ECO:0000256" key="2">
    <source>
        <dbReference type="SAM" id="SignalP"/>
    </source>
</evidence>
<sequence>MIRLILGGAATIVLAAGFGSAEAASRPSASLSYTDDTRGLAPIPMSERGLPQAVAEPYFKVSDKAMPVEGPAFDRGGNLYFHDIAGGHLMCLTPERQLSTVFTDATLFPSGTAINIDGMIYIAGIGRPPSGRVLRVNPKDGRAETILPASGGYAPNDMVLDADGGIYFTDFRGSATVGSGGVYYISPADHSVKTVIPNIGMGNGVALSPDGKVLWATEYATERLLRAELSGPGTISRVHATYYFTGRGPDSMRTDVDGNVYVTMTQQGRVLVFNQNGVPIGQILIPGREAGHFLRVSSLAFVPGTRELRILAWDERGDGGTMIFRAQGLAPGVTLYSHR</sequence>
<proteinExistence type="predicted"/>
<dbReference type="SUPFAM" id="SSF63829">
    <property type="entry name" value="Calcium-dependent phosphotriesterase"/>
    <property type="match status" value="1"/>
</dbReference>
<name>A0ABT8Y6T4_9SPHN</name>
<evidence type="ECO:0000313" key="4">
    <source>
        <dbReference type="EMBL" id="MDO6414041.1"/>
    </source>
</evidence>
<dbReference type="Proteomes" id="UP001169764">
    <property type="component" value="Unassembled WGS sequence"/>
</dbReference>
<dbReference type="InterPro" id="IPR011042">
    <property type="entry name" value="6-blade_b-propeller_TolB-like"/>
</dbReference>
<protein>
    <submittedName>
        <fullName evidence="4">SMP-30/gluconolactonase/LRE family protein</fullName>
    </submittedName>
</protein>
<keyword evidence="5" id="KW-1185">Reference proteome</keyword>
<evidence type="ECO:0000313" key="5">
    <source>
        <dbReference type="Proteomes" id="UP001169764"/>
    </source>
</evidence>
<gene>
    <name evidence="4" type="ORF">Q4F19_06580</name>
</gene>
<dbReference type="Pfam" id="PF08450">
    <property type="entry name" value="SGL"/>
    <property type="match status" value="1"/>
</dbReference>
<evidence type="ECO:0000259" key="3">
    <source>
        <dbReference type="Pfam" id="PF08450"/>
    </source>
</evidence>
<organism evidence="4 5">
    <name type="scientific">Sphingomonas natans</name>
    <dbReference type="NCBI Taxonomy" id="3063330"/>
    <lineage>
        <taxon>Bacteria</taxon>
        <taxon>Pseudomonadati</taxon>
        <taxon>Pseudomonadota</taxon>
        <taxon>Alphaproteobacteria</taxon>
        <taxon>Sphingomonadales</taxon>
        <taxon>Sphingomonadaceae</taxon>
        <taxon>Sphingomonas</taxon>
    </lineage>
</organism>
<dbReference type="EMBL" id="JAUOTP010000002">
    <property type="protein sequence ID" value="MDO6414041.1"/>
    <property type="molecule type" value="Genomic_DNA"/>
</dbReference>
<feature type="chain" id="PRO_5046942417" evidence="2">
    <location>
        <begin position="24"/>
        <end position="339"/>
    </location>
</feature>
<dbReference type="InterPro" id="IPR013658">
    <property type="entry name" value="SGL"/>
</dbReference>
<comment type="caution">
    <text evidence="4">The sequence shown here is derived from an EMBL/GenBank/DDBJ whole genome shotgun (WGS) entry which is preliminary data.</text>
</comment>
<dbReference type="Gene3D" id="2.120.10.30">
    <property type="entry name" value="TolB, C-terminal domain"/>
    <property type="match status" value="1"/>
</dbReference>
<feature type="signal peptide" evidence="2">
    <location>
        <begin position="1"/>
        <end position="23"/>
    </location>
</feature>
<dbReference type="InterPro" id="IPR051262">
    <property type="entry name" value="SMP-30/CGR1_Lactonase"/>
</dbReference>
<dbReference type="RefSeq" id="WP_303540882.1">
    <property type="nucleotide sequence ID" value="NZ_JAUOTP010000002.1"/>
</dbReference>
<reference evidence="4" key="1">
    <citation type="submission" date="2023-07" db="EMBL/GenBank/DDBJ databases">
        <authorList>
            <person name="Kim M."/>
        </authorList>
    </citation>
    <scope>NUCLEOTIDE SEQUENCE</scope>
    <source>
        <strain evidence="4">BIUV-7</strain>
    </source>
</reference>
<evidence type="ECO:0000256" key="1">
    <source>
        <dbReference type="ARBA" id="ARBA00022801"/>
    </source>
</evidence>
<feature type="domain" description="SMP-30/Gluconolactonase/LRE-like region" evidence="3">
    <location>
        <begin position="69"/>
        <end position="288"/>
    </location>
</feature>
<accession>A0ABT8Y6T4</accession>
<dbReference type="PANTHER" id="PTHR47572">
    <property type="entry name" value="LIPOPROTEIN-RELATED"/>
    <property type="match status" value="1"/>
</dbReference>
<keyword evidence="2" id="KW-0732">Signal</keyword>